<dbReference type="GO" id="GO:0043625">
    <property type="term" value="C:delta DNA polymerase complex"/>
    <property type="evidence" value="ECO:0007669"/>
    <property type="project" value="TreeGrafter"/>
</dbReference>
<evidence type="ECO:0000256" key="10">
    <source>
        <dbReference type="SAM" id="MobiDB-lite"/>
    </source>
</evidence>
<dbReference type="Proteomes" id="UP000307440">
    <property type="component" value="Unassembled WGS sequence"/>
</dbReference>
<dbReference type="FunFam" id="2.40.50.430:FF:000002">
    <property type="entry name" value="DNA polymerase delta subunit"/>
    <property type="match status" value="1"/>
</dbReference>
<keyword evidence="7" id="KW-0239">DNA-directed DNA polymerase</keyword>
<dbReference type="Pfam" id="PF18018">
    <property type="entry name" value="DNA_pol_D_N"/>
    <property type="match status" value="1"/>
</dbReference>
<feature type="domain" description="DNA polymerase alpha/delta/epsilon subunit B" evidence="11">
    <location>
        <begin position="371"/>
        <end position="443"/>
    </location>
</feature>
<dbReference type="OrthoDB" id="3763at2759"/>
<keyword evidence="14" id="KW-1185">Reference proteome</keyword>
<evidence type="ECO:0000256" key="5">
    <source>
        <dbReference type="ARBA" id="ARBA00022695"/>
    </source>
</evidence>
<evidence type="ECO:0000256" key="6">
    <source>
        <dbReference type="ARBA" id="ARBA00022705"/>
    </source>
</evidence>
<evidence type="ECO:0000259" key="12">
    <source>
        <dbReference type="Pfam" id="PF18018"/>
    </source>
</evidence>
<evidence type="ECO:0000256" key="8">
    <source>
        <dbReference type="ARBA" id="ARBA00023242"/>
    </source>
</evidence>
<gene>
    <name evidence="13" type="ORF">FA15DRAFT_667499</name>
</gene>
<evidence type="ECO:0000256" key="7">
    <source>
        <dbReference type="ARBA" id="ARBA00022932"/>
    </source>
</evidence>
<dbReference type="AlphaFoldDB" id="A0A5C3L167"/>
<protein>
    <recommendedName>
        <fullName evidence="3">DNA-directed DNA polymerase</fullName>
        <ecNumber evidence="3">2.7.7.7</ecNumber>
    </recommendedName>
</protein>
<reference evidence="13 14" key="1">
    <citation type="journal article" date="2019" name="Nat. Ecol. Evol.">
        <title>Megaphylogeny resolves global patterns of mushroom evolution.</title>
        <authorList>
            <person name="Varga T."/>
            <person name="Krizsan K."/>
            <person name="Foldi C."/>
            <person name="Dima B."/>
            <person name="Sanchez-Garcia M."/>
            <person name="Sanchez-Ramirez S."/>
            <person name="Szollosi G.J."/>
            <person name="Szarkandi J.G."/>
            <person name="Papp V."/>
            <person name="Albert L."/>
            <person name="Andreopoulos W."/>
            <person name="Angelini C."/>
            <person name="Antonin V."/>
            <person name="Barry K.W."/>
            <person name="Bougher N.L."/>
            <person name="Buchanan P."/>
            <person name="Buyck B."/>
            <person name="Bense V."/>
            <person name="Catcheside P."/>
            <person name="Chovatia M."/>
            <person name="Cooper J."/>
            <person name="Damon W."/>
            <person name="Desjardin D."/>
            <person name="Finy P."/>
            <person name="Geml J."/>
            <person name="Haridas S."/>
            <person name="Hughes K."/>
            <person name="Justo A."/>
            <person name="Karasinski D."/>
            <person name="Kautmanova I."/>
            <person name="Kiss B."/>
            <person name="Kocsube S."/>
            <person name="Kotiranta H."/>
            <person name="LaButti K.M."/>
            <person name="Lechner B.E."/>
            <person name="Liimatainen K."/>
            <person name="Lipzen A."/>
            <person name="Lukacs Z."/>
            <person name="Mihaltcheva S."/>
            <person name="Morgado L.N."/>
            <person name="Niskanen T."/>
            <person name="Noordeloos M.E."/>
            <person name="Ohm R.A."/>
            <person name="Ortiz-Santana B."/>
            <person name="Ovrebo C."/>
            <person name="Racz N."/>
            <person name="Riley R."/>
            <person name="Savchenko A."/>
            <person name="Shiryaev A."/>
            <person name="Soop K."/>
            <person name="Spirin V."/>
            <person name="Szebenyi C."/>
            <person name="Tomsovsky M."/>
            <person name="Tulloss R.E."/>
            <person name="Uehling J."/>
            <person name="Grigoriev I.V."/>
            <person name="Vagvolgyi C."/>
            <person name="Papp T."/>
            <person name="Martin F.M."/>
            <person name="Miettinen O."/>
            <person name="Hibbett D.S."/>
            <person name="Nagy L.G."/>
        </authorList>
    </citation>
    <scope>NUCLEOTIDE SEQUENCE [LARGE SCALE GENOMIC DNA]</scope>
    <source>
        <strain evidence="13 14">CBS 121175</strain>
    </source>
</reference>
<dbReference type="Gene3D" id="2.40.50.430">
    <property type="match status" value="1"/>
</dbReference>
<dbReference type="InterPro" id="IPR040663">
    <property type="entry name" value="DNA_pol_D_N"/>
</dbReference>
<name>A0A5C3L167_COPMA</name>
<accession>A0A5C3L167</accession>
<keyword evidence="6" id="KW-0235">DNA replication</keyword>
<dbReference type="EC" id="2.7.7.7" evidence="3"/>
<evidence type="ECO:0000256" key="9">
    <source>
        <dbReference type="ARBA" id="ARBA00049244"/>
    </source>
</evidence>
<evidence type="ECO:0000256" key="3">
    <source>
        <dbReference type="ARBA" id="ARBA00012417"/>
    </source>
</evidence>
<dbReference type="GO" id="GO:0003887">
    <property type="term" value="F:DNA-directed DNA polymerase activity"/>
    <property type="evidence" value="ECO:0007669"/>
    <property type="project" value="UniProtKB-KW"/>
</dbReference>
<dbReference type="Gene3D" id="3.60.21.50">
    <property type="match status" value="1"/>
</dbReference>
<dbReference type="GO" id="GO:0003677">
    <property type="term" value="F:DNA binding"/>
    <property type="evidence" value="ECO:0007669"/>
    <property type="project" value="InterPro"/>
</dbReference>
<keyword evidence="8" id="KW-0539">Nucleus</keyword>
<dbReference type="GO" id="GO:0006281">
    <property type="term" value="P:DNA repair"/>
    <property type="evidence" value="ECO:0007669"/>
    <property type="project" value="UniProtKB-ARBA"/>
</dbReference>
<dbReference type="InterPro" id="IPR024826">
    <property type="entry name" value="DNA_pol_delta/II_ssu"/>
</dbReference>
<feature type="domain" description="DNA polymerase delta subunit OB-fold" evidence="12">
    <location>
        <begin position="39"/>
        <end position="171"/>
    </location>
</feature>
<proteinExistence type="inferred from homology"/>
<keyword evidence="5" id="KW-0548">Nucleotidyltransferase</keyword>
<dbReference type="STRING" id="230819.A0A5C3L167"/>
<comment type="catalytic activity">
    <reaction evidence="9">
        <text>DNA(n) + a 2'-deoxyribonucleoside 5'-triphosphate = DNA(n+1) + diphosphate</text>
        <dbReference type="Rhea" id="RHEA:22508"/>
        <dbReference type="Rhea" id="RHEA-COMP:17339"/>
        <dbReference type="Rhea" id="RHEA-COMP:17340"/>
        <dbReference type="ChEBI" id="CHEBI:33019"/>
        <dbReference type="ChEBI" id="CHEBI:61560"/>
        <dbReference type="ChEBI" id="CHEBI:173112"/>
        <dbReference type="EC" id="2.7.7.7"/>
    </reaction>
</comment>
<evidence type="ECO:0000256" key="4">
    <source>
        <dbReference type="ARBA" id="ARBA00022679"/>
    </source>
</evidence>
<dbReference type="EMBL" id="ML210175">
    <property type="protein sequence ID" value="TFK26408.1"/>
    <property type="molecule type" value="Genomic_DNA"/>
</dbReference>
<dbReference type="Pfam" id="PF04042">
    <property type="entry name" value="DNA_pol_E_B"/>
    <property type="match status" value="2"/>
</dbReference>
<evidence type="ECO:0000256" key="2">
    <source>
        <dbReference type="ARBA" id="ARBA00006035"/>
    </source>
</evidence>
<comment type="subcellular location">
    <subcellularLocation>
        <location evidence="1">Nucleus</location>
    </subcellularLocation>
</comment>
<feature type="region of interest" description="Disordered" evidence="10">
    <location>
        <begin position="1"/>
        <end position="20"/>
    </location>
</feature>
<feature type="domain" description="DNA polymerase alpha/delta/epsilon subunit B" evidence="11">
    <location>
        <begin position="200"/>
        <end position="346"/>
    </location>
</feature>
<evidence type="ECO:0000313" key="13">
    <source>
        <dbReference type="EMBL" id="TFK26408.1"/>
    </source>
</evidence>
<evidence type="ECO:0000256" key="1">
    <source>
        <dbReference type="ARBA" id="ARBA00004123"/>
    </source>
</evidence>
<keyword evidence="4" id="KW-0808">Transferase</keyword>
<organism evidence="13 14">
    <name type="scientific">Coprinopsis marcescibilis</name>
    <name type="common">Agaric fungus</name>
    <name type="synonym">Psathyrella marcescibilis</name>
    <dbReference type="NCBI Taxonomy" id="230819"/>
    <lineage>
        <taxon>Eukaryota</taxon>
        <taxon>Fungi</taxon>
        <taxon>Dikarya</taxon>
        <taxon>Basidiomycota</taxon>
        <taxon>Agaricomycotina</taxon>
        <taxon>Agaricomycetes</taxon>
        <taxon>Agaricomycetidae</taxon>
        <taxon>Agaricales</taxon>
        <taxon>Agaricineae</taxon>
        <taxon>Psathyrellaceae</taxon>
        <taxon>Coprinopsis</taxon>
    </lineage>
</organism>
<evidence type="ECO:0000259" key="11">
    <source>
        <dbReference type="Pfam" id="PF04042"/>
    </source>
</evidence>
<sequence>MSEAQTSSSSPLVRPATTTLARTKSTPSFITTNKSYRHQYSNIYFMRLKLLRLAVEERALQRWGKLDDRPELVPRVLEVTKGQLCYIIGTVYMEMPLKANVMEDITRDRSIQAPPPKAKFYSPEDSVMLEDESGRIHLVGACLKDARLVTGVIIGALGMETPNGDFEVIDVCLAGLPPQLSALNEEEDMYVDESSSDPWIAVASGLDVGSDNSSDARIQLLVEYLTGECEVADDQVLPSQIARLILAGDSLSSASITARADAVAAAEDKKQKKIIQDRALLSPHPIHTLASHLLDIGRSLPIHILPGELDPSGTIMPQQPLPRVMFSAVSKLPTFSCESNPTYIRVVPGEVEEPKEGEEVGTNVLSKLRTLLVNSGQPLNDMFKYLPNRNHSRLSILESTLKWRHMAPTAPDTLWCHPFIEEDPFILYETPDIYIVGGQKRFGTKLVEGERAGKGRKPRCRLVMVPHFGRTGVLVLINLRTLAVKCMNFSIEGMTGGGDTDAVLEGM</sequence>
<comment type="similarity">
    <text evidence="2">Belongs to the DNA polymerase delta/II small subunit family.</text>
</comment>
<evidence type="ECO:0000313" key="14">
    <source>
        <dbReference type="Proteomes" id="UP000307440"/>
    </source>
</evidence>
<dbReference type="InterPro" id="IPR007185">
    <property type="entry name" value="DNA_pol_a/d/e_bsu"/>
</dbReference>
<dbReference type="PANTHER" id="PTHR10416:SF0">
    <property type="entry name" value="DNA POLYMERASE DELTA SUBUNIT 2"/>
    <property type="match status" value="1"/>
</dbReference>
<dbReference type="GO" id="GO:0006273">
    <property type="term" value="P:lagging strand elongation"/>
    <property type="evidence" value="ECO:0007669"/>
    <property type="project" value="UniProtKB-ARBA"/>
</dbReference>
<dbReference type="PANTHER" id="PTHR10416">
    <property type="entry name" value="DNA POLYMERASE DELTA SUBUNIT 2"/>
    <property type="match status" value="1"/>
</dbReference>